<evidence type="ECO:0000256" key="1">
    <source>
        <dbReference type="ARBA" id="ARBA00008276"/>
    </source>
</evidence>
<dbReference type="Proteomes" id="UP000285232">
    <property type="component" value="Unassembled WGS sequence"/>
</dbReference>
<evidence type="ECO:0000313" key="9">
    <source>
        <dbReference type="Proteomes" id="UP000285232"/>
    </source>
</evidence>
<evidence type="ECO:0000256" key="7">
    <source>
        <dbReference type="PIRNR" id="PIRNR001563"/>
    </source>
</evidence>
<evidence type="ECO:0000313" key="8">
    <source>
        <dbReference type="EMBL" id="RJY08835.1"/>
    </source>
</evidence>
<protein>
    <submittedName>
        <fullName evidence="8">Bifunctional folylpolyglutamate synthase/dihydrofolate synthase</fullName>
    </submittedName>
</protein>
<organism evidence="8 9">
    <name type="scientific">Aurantiacibacter aquimixticola</name>
    <dbReference type="NCBI Taxonomy" id="1958945"/>
    <lineage>
        <taxon>Bacteria</taxon>
        <taxon>Pseudomonadati</taxon>
        <taxon>Pseudomonadota</taxon>
        <taxon>Alphaproteobacteria</taxon>
        <taxon>Sphingomonadales</taxon>
        <taxon>Erythrobacteraceae</taxon>
        <taxon>Aurantiacibacter</taxon>
    </lineage>
</organism>
<keyword evidence="6" id="KW-0460">Magnesium</keyword>
<dbReference type="InterPro" id="IPR036565">
    <property type="entry name" value="Mur-like_cat_sf"/>
</dbReference>
<evidence type="ECO:0000256" key="5">
    <source>
        <dbReference type="ARBA" id="ARBA00022840"/>
    </source>
</evidence>
<dbReference type="EMBL" id="RAHX01000001">
    <property type="protein sequence ID" value="RJY08835.1"/>
    <property type="molecule type" value="Genomic_DNA"/>
</dbReference>
<evidence type="ECO:0000256" key="3">
    <source>
        <dbReference type="ARBA" id="ARBA00022723"/>
    </source>
</evidence>
<dbReference type="OrthoDB" id="9809356at2"/>
<dbReference type="NCBIfam" id="TIGR01499">
    <property type="entry name" value="folC"/>
    <property type="match status" value="1"/>
</dbReference>
<comment type="similarity">
    <text evidence="1 7">Belongs to the folylpolyglutamate synthase family.</text>
</comment>
<dbReference type="AlphaFoldDB" id="A0A419RST2"/>
<dbReference type="GO" id="GO:0005737">
    <property type="term" value="C:cytoplasm"/>
    <property type="evidence" value="ECO:0007669"/>
    <property type="project" value="TreeGrafter"/>
</dbReference>
<accession>A0A419RST2</accession>
<keyword evidence="4 7" id="KW-0547">Nucleotide-binding</keyword>
<dbReference type="GO" id="GO:0005524">
    <property type="term" value="F:ATP binding"/>
    <property type="evidence" value="ECO:0007669"/>
    <property type="project" value="UniProtKB-KW"/>
</dbReference>
<dbReference type="SUPFAM" id="SSF53244">
    <property type="entry name" value="MurD-like peptide ligases, peptide-binding domain"/>
    <property type="match status" value="1"/>
</dbReference>
<dbReference type="InterPro" id="IPR036615">
    <property type="entry name" value="Mur_ligase_C_dom_sf"/>
</dbReference>
<keyword evidence="2 7" id="KW-0436">Ligase</keyword>
<reference evidence="8 9" key="1">
    <citation type="journal article" date="2017" name="Int. J. Syst. Evol. Microbiol.">
        <title>Erythrobacter aquimixticola sp. nov., isolated from the junction between the ocean and a freshwater spring.</title>
        <authorList>
            <person name="Park S."/>
            <person name="Jung Y.T."/>
            <person name="Choi S.J."/>
            <person name="Yoon J.H."/>
        </authorList>
    </citation>
    <scope>NUCLEOTIDE SEQUENCE [LARGE SCALE GENOMIC DNA]</scope>
    <source>
        <strain evidence="8 9">JSSK-14</strain>
    </source>
</reference>
<dbReference type="PANTHER" id="PTHR11136">
    <property type="entry name" value="FOLYLPOLYGLUTAMATE SYNTHASE-RELATED"/>
    <property type="match status" value="1"/>
</dbReference>
<dbReference type="RefSeq" id="WP_120047849.1">
    <property type="nucleotide sequence ID" value="NZ_RAHX01000001.1"/>
</dbReference>
<keyword evidence="3" id="KW-0479">Metal-binding</keyword>
<dbReference type="PIRSF" id="PIRSF001563">
    <property type="entry name" value="Folylpolyglu_synth"/>
    <property type="match status" value="1"/>
</dbReference>
<keyword evidence="5 7" id="KW-0067">ATP-binding</keyword>
<dbReference type="Gene3D" id="3.40.1190.10">
    <property type="entry name" value="Mur-like, catalytic domain"/>
    <property type="match status" value="1"/>
</dbReference>
<dbReference type="InterPro" id="IPR001645">
    <property type="entry name" value="Folylpolyglutamate_synth"/>
</dbReference>
<evidence type="ECO:0000256" key="6">
    <source>
        <dbReference type="ARBA" id="ARBA00022842"/>
    </source>
</evidence>
<name>A0A419RST2_9SPHN</name>
<sequence length="449" mass="47823">MKDFAISENPAVQAQLDRLAALPLPRGGLGLDTIRTLLQRLGDPQRRLPPVFHVAGTNGKGSTCAFLRAMLEAEGHRVNVGTKPHLVRYNERIRLAGELISDALLAEPLEEALDNAGDLPASFFEITTAAMFLAFARTPADACVIEVGLGGRFDATNVIERPAACGIAALGLDHEAFLLADDPDAPSPENALVRIAFEKAGIARPGAPLVTQNYDPEVEDELIRRAGLAKSPLKMRGAQWTARAGLDSIAYEDRHGPLDLPLPAMAGAYQADNAALAVAMLRHQDAVPVGAASLAEGIRSAYWPARLHHLSAGPLTELLPDHDWLLDGGHNLLAAEAVARYFGRTMKDRPRFAIIGMLQDKDWRGYIDTLAPHLDALVAVPVDGHAHAPPGQLAQRAAEAGVGATGTAADLEGAARWIGERMTRPGEVFIGGSLYLAGKVLSANLEFPD</sequence>
<dbReference type="PROSITE" id="PS01012">
    <property type="entry name" value="FOLYLPOLYGLU_SYNT_2"/>
    <property type="match status" value="1"/>
</dbReference>
<dbReference type="GO" id="GO:0008841">
    <property type="term" value="F:dihydrofolate synthase activity"/>
    <property type="evidence" value="ECO:0007669"/>
    <property type="project" value="TreeGrafter"/>
</dbReference>
<keyword evidence="9" id="KW-1185">Reference proteome</keyword>
<dbReference type="GO" id="GO:0046872">
    <property type="term" value="F:metal ion binding"/>
    <property type="evidence" value="ECO:0007669"/>
    <property type="project" value="UniProtKB-KW"/>
</dbReference>
<dbReference type="SUPFAM" id="SSF53623">
    <property type="entry name" value="MurD-like peptide ligases, catalytic domain"/>
    <property type="match status" value="1"/>
</dbReference>
<evidence type="ECO:0000256" key="2">
    <source>
        <dbReference type="ARBA" id="ARBA00022598"/>
    </source>
</evidence>
<dbReference type="GO" id="GO:0004326">
    <property type="term" value="F:tetrahydrofolylpolyglutamate synthase activity"/>
    <property type="evidence" value="ECO:0007669"/>
    <property type="project" value="InterPro"/>
</dbReference>
<gene>
    <name evidence="8" type="ORF">D6201_05180</name>
</gene>
<dbReference type="InterPro" id="IPR018109">
    <property type="entry name" value="Folylpolyglutamate_synth_CS"/>
</dbReference>
<dbReference type="PANTHER" id="PTHR11136:SF0">
    <property type="entry name" value="DIHYDROFOLATE SYNTHETASE-RELATED"/>
    <property type="match status" value="1"/>
</dbReference>
<comment type="caution">
    <text evidence="8">The sequence shown here is derived from an EMBL/GenBank/DDBJ whole genome shotgun (WGS) entry which is preliminary data.</text>
</comment>
<evidence type="ECO:0000256" key="4">
    <source>
        <dbReference type="ARBA" id="ARBA00022741"/>
    </source>
</evidence>
<proteinExistence type="inferred from homology"/>
<dbReference type="Gene3D" id="3.90.190.20">
    <property type="entry name" value="Mur ligase, C-terminal domain"/>
    <property type="match status" value="1"/>
</dbReference>